<sequence>MTQLTDADLLHLATGSQFLACSVDADWLAEAFERVRAQLELGHSLPEFVAADELDDSEHVVSVGFVNNGLPPSDLHPVGDEFVRSVRELQTELGVTFSGLIPLAGANINVIVAVETAMLLGVPVIDADQMGRVFSLLYQSVFTLAGLAAGPLAATGPTGESAVVRVTEPLRAERLVRALASEFGGWSATALYPMTVAKLRAHGLHGTLSRNIRIGSILHSPDPLDRKYRRLISEEGIRRIIHARVTDVTGLSRPAPPGQPDRPSSVILEEVGSGRIIQLEIQNELLMLMVDGAVEAVMPDIITMVDPDGARVANFEDLWVGHRLDLMMLPAAPEWYTDKGLELAGPDAHHILLRNRHRRHQ</sequence>
<organism evidence="3 4">
    <name type="scientific">Leucobacter komagatae</name>
    <dbReference type="NCBI Taxonomy" id="55969"/>
    <lineage>
        <taxon>Bacteria</taxon>
        <taxon>Bacillati</taxon>
        <taxon>Actinomycetota</taxon>
        <taxon>Actinomycetes</taxon>
        <taxon>Micrococcales</taxon>
        <taxon>Microbacteriaceae</taxon>
        <taxon>Leucobacter</taxon>
    </lineage>
</organism>
<accession>A0A542Y7D6</accession>
<evidence type="ECO:0000259" key="2">
    <source>
        <dbReference type="Pfam" id="PF20906"/>
    </source>
</evidence>
<dbReference type="InterPro" id="IPR024071">
    <property type="entry name" value="S-Me-THD_C_sf"/>
</dbReference>
<evidence type="ECO:0008006" key="5">
    <source>
        <dbReference type="Google" id="ProtNLM"/>
    </source>
</evidence>
<dbReference type="Gene3D" id="2.40.390.10">
    <property type="entry name" value="CV3147-like"/>
    <property type="match status" value="1"/>
</dbReference>
<evidence type="ECO:0000259" key="1">
    <source>
        <dbReference type="Pfam" id="PF06032"/>
    </source>
</evidence>
<keyword evidence="4" id="KW-1185">Reference proteome</keyword>
<reference evidence="3 4" key="1">
    <citation type="submission" date="2019-06" db="EMBL/GenBank/DDBJ databases">
        <title>Sequencing the genomes of 1000 actinobacteria strains.</title>
        <authorList>
            <person name="Klenk H.-P."/>
        </authorList>
    </citation>
    <scope>NUCLEOTIDE SEQUENCE [LARGE SCALE GENOMIC DNA]</scope>
    <source>
        <strain evidence="3 4">DSM 8803</strain>
    </source>
</reference>
<dbReference type="SUPFAM" id="SSF160991">
    <property type="entry name" value="CV3147-like"/>
    <property type="match status" value="1"/>
</dbReference>
<dbReference type="Proteomes" id="UP000319094">
    <property type="component" value="Unassembled WGS sequence"/>
</dbReference>
<name>A0A542Y7D6_9MICO</name>
<dbReference type="InterPro" id="IPR010318">
    <property type="entry name" value="S-Me-THD_N"/>
</dbReference>
<protein>
    <recommendedName>
        <fullName evidence="5">DUF917 family protein</fullName>
    </recommendedName>
</protein>
<dbReference type="Pfam" id="PF20906">
    <property type="entry name" value="S-Me-THD_C"/>
    <property type="match status" value="1"/>
</dbReference>
<dbReference type="RefSeq" id="WP_141887222.1">
    <property type="nucleotide sequence ID" value="NZ_BAAAUY010000001.1"/>
</dbReference>
<evidence type="ECO:0000313" key="3">
    <source>
        <dbReference type="EMBL" id="TQL43986.1"/>
    </source>
</evidence>
<dbReference type="InterPro" id="IPR027479">
    <property type="entry name" value="S-Me-THD_N_sf"/>
</dbReference>
<dbReference type="OrthoDB" id="3170437at2"/>
<dbReference type="InterPro" id="IPR048350">
    <property type="entry name" value="S-Me-THD-like_C"/>
</dbReference>
<evidence type="ECO:0000313" key="4">
    <source>
        <dbReference type="Proteomes" id="UP000319094"/>
    </source>
</evidence>
<gene>
    <name evidence="3" type="ORF">FB468_2024</name>
</gene>
<dbReference type="AlphaFoldDB" id="A0A542Y7D6"/>
<dbReference type="EMBL" id="VFON01000001">
    <property type="protein sequence ID" value="TQL43986.1"/>
    <property type="molecule type" value="Genomic_DNA"/>
</dbReference>
<comment type="caution">
    <text evidence="3">The sequence shown here is derived from an EMBL/GenBank/DDBJ whole genome shotgun (WGS) entry which is preliminary data.</text>
</comment>
<dbReference type="Gene3D" id="3.40.1610.10">
    <property type="entry name" value="CV3147-like domain"/>
    <property type="match status" value="1"/>
</dbReference>
<feature type="domain" description="S-Me-THD N-terminal" evidence="1">
    <location>
        <begin position="8"/>
        <end position="164"/>
    </location>
</feature>
<dbReference type="Pfam" id="PF06032">
    <property type="entry name" value="S-Me-THD_N"/>
    <property type="match status" value="1"/>
</dbReference>
<proteinExistence type="predicted"/>
<feature type="domain" description="S-Me-THD-like C-terminal" evidence="2">
    <location>
        <begin position="171"/>
        <end position="348"/>
    </location>
</feature>